<evidence type="ECO:0000313" key="3">
    <source>
        <dbReference type="Proteomes" id="UP000318237"/>
    </source>
</evidence>
<name>A0A4Y5ZVG5_9ENTR</name>
<sequence length="188" mass="20859">MKTQRVIKVATFLAFCLPGLTLAEDCQITLSQPIVDYKQLKRDDIVTSQQSWHKLPEREVTVNVFCPDKQKLAVLLQGNAGEKGRFRFGQNGGVAVKIDDMNVDGKSYTVGKTVDQLNFTPESGSPSPFYLRNNEAVVAVENNRAVTGQQMTFTATIFPVLNESAFSNNADQTTLESDLSWKILQNNP</sequence>
<organism evidence="2 3">
    <name type="scientific">Enterobacter hormaechei</name>
    <dbReference type="NCBI Taxonomy" id="158836"/>
    <lineage>
        <taxon>Bacteria</taxon>
        <taxon>Pseudomonadati</taxon>
        <taxon>Pseudomonadota</taxon>
        <taxon>Gammaproteobacteria</taxon>
        <taxon>Enterobacterales</taxon>
        <taxon>Enterobacteriaceae</taxon>
        <taxon>Enterobacter</taxon>
        <taxon>Enterobacter cloacae complex</taxon>
    </lineage>
</organism>
<protein>
    <recommendedName>
        <fullName evidence="4">Fimbrial protein</fullName>
    </recommendedName>
</protein>
<feature type="chain" id="PRO_5021461498" description="Fimbrial protein" evidence="1">
    <location>
        <begin position="24"/>
        <end position="188"/>
    </location>
</feature>
<dbReference type="AlphaFoldDB" id="A0A4Y5ZVG5"/>
<gene>
    <name evidence="2" type="ORF">EIN43_20295</name>
</gene>
<evidence type="ECO:0000256" key="1">
    <source>
        <dbReference type="SAM" id="SignalP"/>
    </source>
</evidence>
<keyword evidence="1" id="KW-0732">Signal</keyword>
<dbReference type="InterPro" id="IPR059221">
    <property type="entry name" value="Hypothethical_fimbrial"/>
</dbReference>
<feature type="signal peptide" evidence="1">
    <location>
        <begin position="1"/>
        <end position="23"/>
    </location>
</feature>
<reference evidence="2 3" key="1">
    <citation type="submission" date="2019-06" db="EMBL/GenBank/DDBJ databases">
        <title>Whole genome sequencing of XDR Enterobacter.</title>
        <authorList>
            <person name="Gnana Soundari P."/>
            <person name="Vijayakumar R."/>
            <person name="Krishnan P."/>
        </authorList>
    </citation>
    <scope>NUCLEOTIDE SEQUENCE [LARGE SCALE GENOMIC DNA]</scope>
    <source>
        <strain evidence="2 3">C126</strain>
    </source>
</reference>
<accession>A0A4Y5ZVG5</accession>
<dbReference type="EMBL" id="CP041054">
    <property type="protein sequence ID" value="QDE47623.1"/>
    <property type="molecule type" value="Genomic_DNA"/>
</dbReference>
<evidence type="ECO:0008006" key="4">
    <source>
        <dbReference type="Google" id="ProtNLM"/>
    </source>
</evidence>
<dbReference type="Proteomes" id="UP000318237">
    <property type="component" value="Chromosome"/>
</dbReference>
<dbReference type="NCBIfam" id="NF011829">
    <property type="entry name" value="PRK15301.1"/>
    <property type="match status" value="1"/>
</dbReference>
<evidence type="ECO:0000313" key="2">
    <source>
        <dbReference type="EMBL" id="QDE47623.1"/>
    </source>
</evidence>
<proteinExistence type="predicted"/>